<evidence type="ECO:0008006" key="3">
    <source>
        <dbReference type="Google" id="ProtNLM"/>
    </source>
</evidence>
<reference evidence="1 2" key="1">
    <citation type="journal article" date="2019" name="Int. J. Syst. Evol. Microbiol.">
        <title>The Global Catalogue of Microorganisms (GCM) 10K type strain sequencing project: providing services to taxonomists for standard genome sequencing and annotation.</title>
        <authorList>
            <consortium name="The Broad Institute Genomics Platform"/>
            <consortium name="The Broad Institute Genome Sequencing Center for Infectious Disease"/>
            <person name="Wu L."/>
            <person name="Ma J."/>
        </authorList>
    </citation>
    <scope>NUCLEOTIDE SEQUENCE [LARGE SCALE GENOMIC DNA]</scope>
    <source>
        <strain evidence="1 2">JCM 4087</strain>
    </source>
</reference>
<keyword evidence="2" id="KW-1185">Reference proteome</keyword>
<organism evidence="1 2">
    <name type="scientific">Streptomyces thioluteus</name>
    <dbReference type="NCBI Taxonomy" id="66431"/>
    <lineage>
        <taxon>Bacteria</taxon>
        <taxon>Bacillati</taxon>
        <taxon>Actinomycetota</taxon>
        <taxon>Actinomycetes</taxon>
        <taxon>Kitasatosporales</taxon>
        <taxon>Streptomycetaceae</taxon>
        <taxon>Streptomyces</taxon>
    </lineage>
</organism>
<gene>
    <name evidence="1" type="ORF">GCM10020221_34990</name>
</gene>
<dbReference type="Proteomes" id="UP001501102">
    <property type="component" value="Unassembled WGS sequence"/>
</dbReference>
<proteinExistence type="predicted"/>
<protein>
    <recommendedName>
        <fullName evidence="3">DNA helicase</fullName>
    </recommendedName>
</protein>
<evidence type="ECO:0000313" key="1">
    <source>
        <dbReference type="EMBL" id="GAA2936255.1"/>
    </source>
</evidence>
<name>A0ABN3X5C8_STRTU</name>
<evidence type="ECO:0000313" key="2">
    <source>
        <dbReference type="Proteomes" id="UP001501102"/>
    </source>
</evidence>
<sequence length="77" mass="8063">MAARLGGARAPQATTFHSYCHALVRAHRDAEPFGEPPRLLSGPEQDVTVRDLLAGQTELEARGARGGALAGRAASRA</sequence>
<accession>A0ABN3X5C8</accession>
<dbReference type="EMBL" id="BAAAXZ010000132">
    <property type="protein sequence ID" value="GAA2936255.1"/>
    <property type="molecule type" value="Genomic_DNA"/>
</dbReference>
<comment type="caution">
    <text evidence="1">The sequence shown here is derived from an EMBL/GenBank/DDBJ whole genome shotgun (WGS) entry which is preliminary data.</text>
</comment>